<dbReference type="InterPro" id="IPR000477">
    <property type="entry name" value="RT_dom"/>
</dbReference>
<dbReference type="SUPFAM" id="SSF56672">
    <property type="entry name" value="DNA/RNA polymerases"/>
    <property type="match status" value="1"/>
</dbReference>
<dbReference type="PANTHER" id="PTHR47027:SF20">
    <property type="entry name" value="REVERSE TRANSCRIPTASE-LIKE PROTEIN WITH RNA-DIRECTED DNA POLYMERASE DOMAIN"/>
    <property type="match status" value="1"/>
</dbReference>
<proteinExistence type="predicted"/>
<organism evidence="2 3">
    <name type="scientific">Circinella minor</name>
    <dbReference type="NCBI Taxonomy" id="1195481"/>
    <lineage>
        <taxon>Eukaryota</taxon>
        <taxon>Fungi</taxon>
        <taxon>Fungi incertae sedis</taxon>
        <taxon>Mucoromycota</taxon>
        <taxon>Mucoromycotina</taxon>
        <taxon>Mucoromycetes</taxon>
        <taxon>Mucorales</taxon>
        <taxon>Lichtheimiaceae</taxon>
        <taxon>Circinella</taxon>
    </lineage>
</organism>
<feature type="domain" description="Reverse transcriptase" evidence="1">
    <location>
        <begin position="1"/>
        <end position="246"/>
    </location>
</feature>
<name>A0A8H7S8H7_9FUNG</name>
<evidence type="ECO:0000259" key="1">
    <source>
        <dbReference type="PROSITE" id="PS50878"/>
    </source>
</evidence>
<sequence length="533" mass="60713">MWCTYTTIDISQGGFRTQRSALDQALCLHELCLHHRLAHNNNSPTLAALDIRSAYDIVDGAFIWRALEPTASPPLLGLLQSLFDNVSIQVLLSGTTSRSFWPATGILQGSILSPHLYSIYINSLPQFLCSPSSSSILFNLSNSNSDFQDTPILSSRQHPHRLVCGKWINALLYADDVVLIGDRSNIQQLLNRAKEHSYQLGYCWNPSKCIVLQQPTSQSTNPLPPLFLYNQPLPTASPFVYLGIPFNASGMINNQQLLQCNIASALTVIVPFLKKEIQQLEKGQDQYVRYIFRGHAKLSTIVFCHMANLPTMDERVHTLGTKYLSRAFYLLEDALLTELRPILRDNRYRWKQLQKYNEIWKLLPLPPEDASPRNLKSTIRTYRTTNLYKLQQGPNAGVLIKACHSKLGVDPIFFLPMTPRERSRLLRWRMGWLLEKPIQCTNCNSHCTSRYHLIKCLDIAYQLDLLPDILPNPIDHLLNKLPCKPPSNPQTILLWQQTWPKLMVALEQLDKICHPNSNDDIPADPKLGQQFVD</sequence>
<gene>
    <name evidence="2" type="ORF">INT45_013725</name>
</gene>
<keyword evidence="3" id="KW-1185">Reference proteome</keyword>
<dbReference type="Proteomes" id="UP000646827">
    <property type="component" value="Unassembled WGS sequence"/>
</dbReference>
<dbReference type="InterPro" id="IPR043502">
    <property type="entry name" value="DNA/RNA_pol_sf"/>
</dbReference>
<dbReference type="PANTHER" id="PTHR47027">
    <property type="entry name" value="REVERSE TRANSCRIPTASE DOMAIN-CONTAINING PROTEIN"/>
    <property type="match status" value="1"/>
</dbReference>
<evidence type="ECO:0000313" key="2">
    <source>
        <dbReference type="EMBL" id="KAG2225614.1"/>
    </source>
</evidence>
<comment type="caution">
    <text evidence="2">The sequence shown here is derived from an EMBL/GenBank/DDBJ whole genome shotgun (WGS) entry which is preliminary data.</text>
</comment>
<dbReference type="Pfam" id="PF00078">
    <property type="entry name" value="RVT_1"/>
    <property type="match status" value="1"/>
</dbReference>
<dbReference type="OrthoDB" id="2277222at2759"/>
<dbReference type="EMBL" id="JAEPRB010000026">
    <property type="protein sequence ID" value="KAG2225614.1"/>
    <property type="molecule type" value="Genomic_DNA"/>
</dbReference>
<dbReference type="AlphaFoldDB" id="A0A8H7S8H7"/>
<evidence type="ECO:0000313" key="3">
    <source>
        <dbReference type="Proteomes" id="UP000646827"/>
    </source>
</evidence>
<reference evidence="2 3" key="1">
    <citation type="submission" date="2020-12" db="EMBL/GenBank/DDBJ databases">
        <title>Metabolic potential, ecology and presence of endohyphal bacteria is reflected in genomic diversity of Mucoromycotina.</title>
        <authorList>
            <person name="Muszewska A."/>
            <person name="Okrasinska A."/>
            <person name="Steczkiewicz K."/>
            <person name="Drgas O."/>
            <person name="Orlowska M."/>
            <person name="Perlinska-Lenart U."/>
            <person name="Aleksandrzak-Piekarczyk T."/>
            <person name="Szatraj K."/>
            <person name="Zielenkiewicz U."/>
            <person name="Pilsyk S."/>
            <person name="Malc E."/>
            <person name="Mieczkowski P."/>
            <person name="Kruszewska J.S."/>
            <person name="Biernat P."/>
            <person name="Pawlowska J."/>
        </authorList>
    </citation>
    <scope>NUCLEOTIDE SEQUENCE [LARGE SCALE GENOMIC DNA]</scope>
    <source>
        <strain evidence="2 3">CBS 142.35</strain>
    </source>
</reference>
<accession>A0A8H7S8H7</accession>
<dbReference type="PROSITE" id="PS50878">
    <property type="entry name" value="RT_POL"/>
    <property type="match status" value="1"/>
</dbReference>
<protein>
    <recommendedName>
        <fullName evidence="1">Reverse transcriptase domain-containing protein</fullName>
    </recommendedName>
</protein>